<proteinExistence type="predicted"/>
<organism evidence="1 2">
    <name type="scientific">Methanosarcina mazei Tuc01</name>
    <dbReference type="NCBI Taxonomy" id="1236903"/>
    <lineage>
        <taxon>Archaea</taxon>
        <taxon>Methanobacteriati</taxon>
        <taxon>Methanobacteriota</taxon>
        <taxon>Stenosarchaea group</taxon>
        <taxon>Methanomicrobia</taxon>
        <taxon>Methanosarcinales</taxon>
        <taxon>Methanosarcinaceae</taxon>
        <taxon>Methanosarcina</taxon>
    </lineage>
</organism>
<reference evidence="1 2" key="1">
    <citation type="journal article" date="2013" name="Genome Announc.">
        <title>Complete Genome of a Methanosarcina mazei Strain Isolated from Sediment Samples from an Amazonian Flooded Area.</title>
        <authorList>
            <person name="Assis das Gracas D."/>
            <person name="Thiago Juca Ramos R."/>
            <person name="Vieira Araujo A.C."/>
            <person name="Zahlouth R."/>
            <person name="Ribeiro Carneiro A."/>
            <person name="Souza Lopes T."/>
            <person name="Azevedo Barauna R."/>
            <person name="Azevedo V."/>
            <person name="Cruz Schneider M.P."/>
            <person name="Pellizari V.H."/>
            <person name="Silva A."/>
        </authorList>
    </citation>
    <scope>NUCLEOTIDE SEQUENCE [LARGE SCALE GENOMIC DNA]</scope>
    <source>
        <strain evidence="1 2">Tuc01</strain>
    </source>
</reference>
<dbReference type="KEGG" id="mmaz:MmTuc01_2333"/>
<dbReference type="HOGENOM" id="CLU_3057142_0_0_2"/>
<dbReference type="EMBL" id="CP004144">
    <property type="protein sequence ID" value="AGF97648.1"/>
    <property type="molecule type" value="Genomic_DNA"/>
</dbReference>
<dbReference type="AlphaFoldDB" id="M1QBP0"/>
<evidence type="ECO:0000313" key="1">
    <source>
        <dbReference type="EMBL" id="AGF97648.1"/>
    </source>
</evidence>
<dbReference type="BioCyc" id="MMAZ1236903:G139K-2230-MONOMER"/>
<dbReference type="Proteomes" id="UP000011718">
    <property type="component" value="Chromosome"/>
</dbReference>
<protein>
    <submittedName>
        <fullName evidence="1">Uncharacterized protein</fullName>
    </submittedName>
</protein>
<accession>M1QBP0</accession>
<evidence type="ECO:0000313" key="2">
    <source>
        <dbReference type="Proteomes" id="UP000011718"/>
    </source>
</evidence>
<sequence>MIHRCNECRQFSIFRNAVHSLHLILCPLDKNIESFYYLYGKGLGFPEFKGYIY</sequence>
<gene>
    <name evidence="1" type="ORF">MmTuc01_2333</name>
</gene>
<name>M1QBP0_METMZ</name>